<evidence type="ECO:0000313" key="18">
    <source>
        <dbReference type="Proteomes" id="UP000695000"/>
    </source>
</evidence>
<dbReference type="Gene3D" id="3.30.420.10">
    <property type="entry name" value="Ribonuclease H-like superfamily/Ribonuclease H"/>
    <property type="match status" value="1"/>
</dbReference>
<dbReference type="Pfam" id="PF22912">
    <property type="entry name" value="zf-DPOE"/>
    <property type="match status" value="1"/>
</dbReference>
<evidence type="ECO:0000256" key="12">
    <source>
        <dbReference type="ARBA" id="ARBA00023014"/>
    </source>
</evidence>
<keyword evidence="4 15" id="KW-0808">Transferase</keyword>
<feature type="compositionally biased region" description="Acidic residues" evidence="16">
    <location>
        <begin position="1924"/>
        <end position="1941"/>
    </location>
</feature>
<dbReference type="InterPro" id="IPR006133">
    <property type="entry name" value="DNA-dir_DNA_pol_B_exonuc"/>
</dbReference>
<dbReference type="InterPro" id="IPR029703">
    <property type="entry name" value="POL2"/>
</dbReference>
<keyword evidence="12 15" id="KW-0411">Iron-sulfur</keyword>
<evidence type="ECO:0000256" key="16">
    <source>
        <dbReference type="SAM" id="MobiDB-lite"/>
    </source>
</evidence>
<comment type="subcellular location">
    <subcellularLocation>
        <location evidence="1 15">Nucleus</location>
    </subcellularLocation>
</comment>
<dbReference type="SMART" id="SM01159">
    <property type="entry name" value="DUF1744"/>
    <property type="match status" value="1"/>
</dbReference>
<name>A0ABM1NGI3_NICVS</name>
<proteinExistence type="inferred from homology"/>
<keyword evidence="18" id="KW-1185">Reference proteome</keyword>
<evidence type="ECO:0000256" key="9">
    <source>
        <dbReference type="ARBA" id="ARBA00022833"/>
    </source>
</evidence>
<dbReference type="InterPro" id="IPR042087">
    <property type="entry name" value="DNA_pol_B_thumb"/>
</dbReference>
<dbReference type="InterPro" id="IPR036397">
    <property type="entry name" value="RNaseH_sf"/>
</dbReference>
<accession>A0ABM1NGI3</accession>
<evidence type="ECO:0000256" key="7">
    <source>
        <dbReference type="ARBA" id="ARBA00022723"/>
    </source>
</evidence>
<dbReference type="Gene3D" id="1.10.287.690">
    <property type="entry name" value="Helix hairpin bin"/>
    <property type="match status" value="1"/>
</dbReference>
<dbReference type="InterPro" id="IPR023211">
    <property type="entry name" value="DNA_pol_palm_dom_sf"/>
</dbReference>
<dbReference type="SUPFAM" id="SSF56672">
    <property type="entry name" value="DNA/RNA polymerases"/>
    <property type="match status" value="1"/>
</dbReference>
<dbReference type="CDD" id="cd05535">
    <property type="entry name" value="POLBc_epsilon"/>
    <property type="match status" value="1"/>
</dbReference>
<dbReference type="InterPro" id="IPR006172">
    <property type="entry name" value="DNA-dir_DNA_pol_B"/>
</dbReference>
<feature type="region of interest" description="Disordered" evidence="16">
    <location>
        <begin position="1909"/>
        <end position="1941"/>
    </location>
</feature>
<evidence type="ECO:0000256" key="11">
    <source>
        <dbReference type="ARBA" id="ARBA00023004"/>
    </source>
</evidence>
<dbReference type="PANTHER" id="PTHR10670:SF0">
    <property type="entry name" value="DNA POLYMERASE EPSILON CATALYTIC SUBUNIT A"/>
    <property type="match status" value="1"/>
</dbReference>
<dbReference type="InterPro" id="IPR043502">
    <property type="entry name" value="DNA/RNA_pol_sf"/>
</dbReference>
<evidence type="ECO:0000256" key="5">
    <source>
        <dbReference type="ARBA" id="ARBA00022695"/>
    </source>
</evidence>
<dbReference type="Gene3D" id="3.90.1600.10">
    <property type="entry name" value="Palm domain of DNA polymerase"/>
    <property type="match status" value="1"/>
</dbReference>
<evidence type="ECO:0000313" key="19">
    <source>
        <dbReference type="RefSeq" id="XP_017785933.1"/>
    </source>
</evidence>
<keyword evidence="9 15" id="KW-0862">Zinc</keyword>
<dbReference type="Pfam" id="PF23250">
    <property type="entry name" value="zf_DPOE_2"/>
    <property type="match status" value="1"/>
</dbReference>
<dbReference type="SMART" id="SM00486">
    <property type="entry name" value="POLBc"/>
    <property type="match status" value="1"/>
</dbReference>
<feature type="region of interest" description="Disordered" evidence="16">
    <location>
        <begin position="1"/>
        <end position="31"/>
    </location>
</feature>
<evidence type="ECO:0000256" key="15">
    <source>
        <dbReference type="RuleBase" id="RU365029"/>
    </source>
</evidence>
<evidence type="ECO:0000256" key="10">
    <source>
        <dbReference type="ARBA" id="ARBA00022932"/>
    </source>
</evidence>
<dbReference type="InterPro" id="IPR055191">
    <property type="entry name" value="POL2_thumb"/>
</dbReference>
<dbReference type="Gene3D" id="1.10.132.60">
    <property type="entry name" value="DNA polymerase family B, C-terminal domain"/>
    <property type="match status" value="1"/>
</dbReference>
<evidence type="ECO:0000256" key="2">
    <source>
        <dbReference type="ARBA" id="ARBA00005755"/>
    </source>
</evidence>
<comment type="catalytic activity">
    <reaction evidence="15">
        <text>DNA(n) + a 2'-deoxyribonucleoside 5'-triphosphate = DNA(n+1) + diphosphate</text>
        <dbReference type="Rhea" id="RHEA:22508"/>
        <dbReference type="Rhea" id="RHEA-COMP:17339"/>
        <dbReference type="Rhea" id="RHEA-COMP:17340"/>
        <dbReference type="ChEBI" id="CHEBI:33019"/>
        <dbReference type="ChEBI" id="CHEBI:61560"/>
        <dbReference type="ChEBI" id="CHEBI:173112"/>
        <dbReference type="EC" id="2.7.7.7"/>
    </reaction>
</comment>
<sequence length="2219" mass="254604">MYLQNSGRYRPEKVEKKEQPKSNNVPGPREETSEFRLKLALENDFIDGKYGFERVKDHLERIGFLLNMHASEILDENKRLIAAVDYYFMQEDGTRFKVSYPFMPYFYILPRKGCVQEVSQFLRKKYTSVVIDQVSKDDLDLANHLIGLKQHYLKLSFFNQTDLIKVRREIVSVVRKNKEREKANTYYTEMLTNALTSNLNEHSRKSNADHLENILDIREYDVPYHVRVSIDLKIFCGSWYKVKGSGNDEDPPTITLFKELIERPEPIVFAFDIETTKLPLKFPDSNTDQIMMISYMIDAQGYLITNREILSKDIEDFEYTPRPEFEGQFEIFNEKNEMDLLRKFFDHIMDVRPHIFVTYNGDFFDWPFVEARAAFYDMDMKQEIGFYKNKEGVYTSRPAMHMDCFCWVKRDSYLPVGSHGLKAVAKAKLRYDPVELDPEEMCPLAASNPQVLSNYSVSDAVATYYLYMQYVHPFIFALCTIIPCEPDEVLRKGSGTLCEALLMVEAFHANIVFPNKQETELNKLTDDGHVLHQETYVGGHVEALESGVFRADIPCRFRLVPDAIDKLIEQIPKTLAHAIEIEEGVPLDNVLNLEEVTEEIKSKLTGLKEQPMRLERPLIYHLDVGAMYPNIILTNRLQPCAMVNETICAACDFNGPNAECQRNMAWMWRAEYMPASRNEYHRIQQQLETEKFPPQFPGGPMRAFHQLSKVDQADLEKKRLTVYCRKAYKKAKITRIEERNTTICQKENSFYVDTVKAFRDRRYEYKAMSKKAKQKVVDAIKGGDATEIKSAKSREVLYDSLQLAHKCILNSFYGYVMRKGARWHSMEMAGIVCYTGANIIMRAREIIEQVGRPLELDTDGIWCILPASFPENVTIHTIHATKKKLNISYPNTVLNAMVKDYFTNDQYFDLIDADKLEYEKRSENSIFFEVDGPYKAMVLPASKEEGKKLKKRYAVFNFDGSLAELKGFEVKRRGELQLIKNFQSSVFEAFLKGNSLESCYAAVAQVADYWLDVLFSQGRNMPDSELFDLISENKSMSRKLEDYGEQKSTSISTAKRLAEFLGDQMVKDAGLACKYVISKKPDGAPVTERAIPLAIFQAEEAVQKHFLRKWLKDSTIDVIDIRDVLDWNYYIERLGGAIQKIITIPAAMQGVSNPVPRVRHPDWLHKKVLEKNDNFKQRRIDDMFSAMPKRTCPEISTDIEDTCSKRPSISGFNKKTAVVTKRKRSANEFEDIDLAKSWKDVLGNPPPYGTTKEEHLVWLMFHKKKWKYQALQRSNGENSKKRAKIGNSAVIRTGASGTLGGFLQKAQRSLMINNWQIVQVAPTSTPGEYRLWALVSSELHQIKLIVPRKFYANLRTPKVADEGALFKKCNRTLPRSRPVHNLYLYSVPEELFQEHGKKVYLDQTDPNVEGVYETQVPPIFRALVQIGCVCKVVRGLNNTTDTFELDDLDIGSVARQPYLPKDSIRHIFLYQHRANSGPRQMFGLFLTPLRKAMIVVVDSVRTNLMPNMQNLYQAERIVKAERNPDEDLLPPDGIFFEIRIETDLNQVYKILQKTLQSYKDEKKGPTLLALQTVDDLSMLQSHMPGFLEFPTTQMHVQDVEDLYNNLEWQKVGARAMVRHYLNSERVLELMAEQCRYFHLPLGNMPPDPALFGSDLFFARHLLKQNHVMWCSPLDRPDLGGSQENNARLLAESQEGSSEVCNNAGWYSSICIELDIDSLAINTLLQSHHVTDIEGTSAATAFDAANVTSVDDLVGGNNTLTTYDETARCAEAFKILRSMASAWMRDISLYRNVFADFQVVHFYRWLRSPKALFHDPALLRTLQNLMKKLFMQLVAEFKRLGCTIVYANFNKIIICSKKRNVTDAIANIEFVVASIRNKELFHSLEITYRQCWEQLVWLDTANYAGIQGKLPQDAEDENNRKNQDENDDLVDRDEEETVVPEEDDGPVVVMNWNLADQLPEASGCRSSFNAVIAGYINAIYLKLKEMEGSTPIVALSQPNVGLAAHEMVAAFAKEVINGEIAQNLFQITERIHSKLQKNSSSMPALDFVKSICHVLSLDHAVKDAVDHLKSNLLRLIGVGEFSEKATWTDPTVSYIIPQLICKACNHCRDVDLGRDNHRSEHAWLCPLCNSPYDNAEIESLLLDTISRKFIAYNLQDLQCKKCVQIKMENLIKHCQCAGEFRGILSKKDLIDLLNTFQHLADTFNMPALFETINDTLFLIR</sequence>
<keyword evidence="5 15" id="KW-0548">Nucleotidyltransferase</keyword>
<evidence type="ECO:0000256" key="14">
    <source>
        <dbReference type="ARBA" id="ARBA00023242"/>
    </source>
</evidence>
<keyword evidence="11 15" id="KW-0408">Iron</keyword>
<keyword evidence="8 15" id="KW-0863">Zinc-finger</keyword>
<feature type="domain" description="DNA polymerase epsilon catalytic subunit A C-terminal" evidence="17">
    <location>
        <begin position="1507"/>
        <end position="1905"/>
    </location>
</feature>
<gene>
    <name evidence="19" type="primary">LOC108569051</name>
</gene>
<dbReference type="RefSeq" id="XP_017785933.1">
    <property type="nucleotide sequence ID" value="XM_017930444.1"/>
</dbReference>
<dbReference type="Pfam" id="PF03104">
    <property type="entry name" value="DNA_pol_B_exo1"/>
    <property type="match status" value="1"/>
</dbReference>
<evidence type="ECO:0000256" key="8">
    <source>
        <dbReference type="ARBA" id="ARBA00022771"/>
    </source>
</evidence>
<comment type="function">
    <text evidence="15">DNA polymerase II participates in chromosomal DNA replication.</text>
</comment>
<keyword evidence="14 15" id="KW-0539">Nucleus</keyword>
<keyword evidence="10 15" id="KW-0239">DNA-directed DNA polymerase</keyword>
<feature type="compositionally biased region" description="Basic and acidic residues" evidence="16">
    <location>
        <begin position="9"/>
        <end position="20"/>
    </location>
</feature>
<dbReference type="CDD" id="cd05779">
    <property type="entry name" value="DNA_polB_epsilon_exo"/>
    <property type="match status" value="1"/>
</dbReference>
<dbReference type="PANTHER" id="PTHR10670">
    <property type="entry name" value="DNA POLYMERASE EPSILON CATALYTIC SUBUNIT A"/>
    <property type="match status" value="1"/>
</dbReference>
<dbReference type="Proteomes" id="UP000695000">
    <property type="component" value="Unplaced"/>
</dbReference>
<protein>
    <recommendedName>
        <fullName evidence="15">DNA polymerase epsilon catalytic subunit</fullName>
        <ecNumber evidence="15">2.7.7.7</ecNumber>
    </recommendedName>
</protein>
<dbReference type="SUPFAM" id="SSF53098">
    <property type="entry name" value="Ribonuclease H-like"/>
    <property type="match status" value="1"/>
</dbReference>
<comment type="cofactor">
    <cofactor evidence="15">
        <name>[4Fe-4S] cluster</name>
        <dbReference type="ChEBI" id="CHEBI:49883"/>
    </cofactor>
</comment>
<keyword evidence="3 15" id="KW-0004">4Fe-4S</keyword>
<keyword evidence="6 15" id="KW-0235">DNA replication</keyword>
<dbReference type="Gene3D" id="3.30.342.10">
    <property type="entry name" value="DNA Polymerase, chain B, domain 1"/>
    <property type="match status" value="1"/>
</dbReference>
<dbReference type="Pfam" id="PF08490">
    <property type="entry name" value="DUF1744"/>
    <property type="match status" value="1"/>
</dbReference>
<evidence type="ECO:0000256" key="3">
    <source>
        <dbReference type="ARBA" id="ARBA00022485"/>
    </source>
</evidence>
<dbReference type="GeneID" id="108569051"/>
<dbReference type="InterPro" id="IPR012337">
    <property type="entry name" value="RNaseH-like_sf"/>
</dbReference>
<keyword evidence="13 15" id="KW-0238">DNA-binding</keyword>
<dbReference type="EC" id="2.7.7.7" evidence="15"/>
<evidence type="ECO:0000256" key="13">
    <source>
        <dbReference type="ARBA" id="ARBA00023125"/>
    </source>
</evidence>
<dbReference type="InterPro" id="IPR054475">
    <property type="entry name" value="Znf-DPOE"/>
</dbReference>
<dbReference type="Pfam" id="PF22634">
    <property type="entry name" value="POL2_thumb"/>
    <property type="match status" value="1"/>
</dbReference>
<evidence type="ECO:0000259" key="17">
    <source>
        <dbReference type="SMART" id="SM01159"/>
    </source>
</evidence>
<organism evidence="18 19">
    <name type="scientific">Nicrophorus vespilloides</name>
    <name type="common">Boreal carrion beetle</name>
    <dbReference type="NCBI Taxonomy" id="110193"/>
    <lineage>
        <taxon>Eukaryota</taxon>
        <taxon>Metazoa</taxon>
        <taxon>Ecdysozoa</taxon>
        <taxon>Arthropoda</taxon>
        <taxon>Hexapoda</taxon>
        <taxon>Insecta</taxon>
        <taxon>Pterygota</taxon>
        <taxon>Neoptera</taxon>
        <taxon>Endopterygota</taxon>
        <taxon>Coleoptera</taxon>
        <taxon>Polyphaga</taxon>
        <taxon>Staphyliniformia</taxon>
        <taxon>Silphidae</taxon>
        <taxon>Nicrophorinae</taxon>
        <taxon>Nicrophorus</taxon>
    </lineage>
</organism>
<reference evidence="19" key="1">
    <citation type="submission" date="2025-08" db="UniProtKB">
        <authorList>
            <consortium name="RefSeq"/>
        </authorList>
    </citation>
    <scope>IDENTIFICATION</scope>
    <source>
        <tissue evidence="19">Whole Larva</tissue>
    </source>
</reference>
<evidence type="ECO:0000256" key="1">
    <source>
        <dbReference type="ARBA" id="ARBA00004123"/>
    </source>
</evidence>
<comment type="similarity">
    <text evidence="2 15">Belongs to the DNA polymerase type-B family.</text>
</comment>
<dbReference type="InterPro" id="IPR013697">
    <property type="entry name" value="DNA_pol_e_suA_C"/>
</dbReference>
<evidence type="ECO:0000256" key="4">
    <source>
        <dbReference type="ARBA" id="ARBA00022679"/>
    </source>
</evidence>
<evidence type="ECO:0000256" key="6">
    <source>
        <dbReference type="ARBA" id="ARBA00022705"/>
    </source>
</evidence>
<keyword evidence="7 15" id="KW-0479">Metal-binding</keyword>